<feature type="domain" description="HD-GYP" evidence="1">
    <location>
        <begin position="201"/>
        <end position="398"/>
    </location>
</feature>
<dbReference type="GO" id="GO:0008081">
    <property type="term" value="F:phosphoric diester hydrolase activity"/>
    <property type="evidence" value="ECO:0007669"/>
    <property type="project" value="UniProtKB-ARBA"/>
</dbReference>
<sequence length="508" mass="53722">MSNGVPSPATKHQGDLYKATKMRAGPCVGLFEDVHSVFLQILPSFMTNFRFLSGASRAIAPPVANQGGTFGSARLIISHHVSGGHTMTPPTASDRSAFGKANPHALATILEASETRRIISATDIYDISGVKLWAGNQPVSTSLQRKLLDRELRQPLETSLVAEDGVSAASLALAFEELLGGGSALLPLLQPHAQRLASLIKGLTLHPVAQLLLTAAQTARPEHYAHAVAAMALNGALMAAGGGDDAAVRLALLCGLLHDVGEMYIGPEHGEAEADRDLDFASYQQLVVHPHVGSLLLAQLTNYPADVARAVAEHHERLDQSGYPNALAGGQMSTQGRLLAVTEATLHALRSPYSHLLHASVALRAVPGEFDLVWVGKITQAASAQPPQSAVMEPEDIQQRLAALSEVLASAESRVSALAAQAQLPALQQALELAEFLLGRLRTGWNESGLWNPSALLSADAAEVEALEDELYFRLRGVQRAALLRAGTLPAPQAQQLQDLCDSLAMGG</sequence>
<reference evidence="2 3" key="1">
    <citation type="submission" date="2019-06" db="EMBL/GenBank/DDBJ databases">
        <title>Genomic Encyclopedia of Archaeal and Bacterial Type Strains, Phase II (KMG-II): from individual species to whole genera.</title>
        <authorList>
            <person name="Goeker M."/>
        </authorList>
    </citation>
    <scope>NUCLEOTIDE SEQUENCE [LARGE SCALE GENOMIC DNA]</scope>
    <source>
        <strain evidence="2 3">DSM 7270</strain>
    </source>
</reference>
<dbReference type="AlphaFoldDB" id="A0A543L254"/>
<dbReference type="Gene3D" id="1.10.3210.10">
    <property type="entry name" value="Hypothetical protein af1432"/>
    <property type="match status" value="1"/>
</dbReference>
<evidence type="ECO:0000259" key="1">
    <source>
        <dbReference type="PROSITE" id="PS51832"/>
    </source>
</evidence>
<evidence type="ECO:0000313" key="2">
    <source>
        <dbReference type="EMBL" id="TQN01392.1"/>
    </source>
</evidence>
<dbReference type="Proteomes" id="UP000316993">
    <property type="component" value="Unassembled WGS sequence"/>
</dbReference>
<dbReference type="InterPro" id="IPR037522">
    <property type="entry name" value="HD_GYP_dom"/>
</dbReference>
<accession>A0A543L254</accession>
<dbReference type="PANTHER" id="PTHR43155">
    <property type="entry name" value="CYCLIC DI-GMP PHOSPHODIESTERASE PA4108-RELATED"/>
    <property type="match status" value="1"/>
</dbReference>
<dbReference type="CDD" id="cd00077">
    <property type="entry name" value="HDc"/>
    <property type="match status" value="1"/>
</dbReference>
<dbReference type="InterPro" id="IPR003607">
    <property type="entry name" value="HD/PDEase_dom"/>
</dbReference>
<dbReference type="Pfam" id="PF13487">
    <property type="entry name" value="HD_5"/>
    <property type="match status" value="1"/>
</dbReference>
<name>A0A543L254_9BURK</name>
<organism evidence="2 3">
    <name type="scientific">Acidovorax temperans</name>
    <dbReference type="NCBI Taxonomy" id="80878"/>
    <lineage>
        <taxon>Bacteria</taxon>
        <taxon>Pseudomonadati</taxon>
        <taxon>Pseudomonadota</taxon>
        <taxon>Betaproteobacteria</taxon>
        <taxon>Burkholderiales</taxon>
        <taxon>Comamonadaceae</taxon>
        <taxon>Acidovorax</taxon>
    </lineage>
</organism>
<protein>
    <submittedName>
        <fullName evidence="2">HD domain-containing protein</fullName>
    </submittedName>
</protein>
<dbReference type="PROSITE" id="PS51832">
    <property type="entry name" value="HD_GYP"/>
    <property type="match status" value="1"/>
</dbReference>
<proteinExistence type="predicted"/>
<comment type="caution">
    <text evidence="2">The sequence shown here is derived from an EMBL/GenBank/DDBJ whole genome shotgun (WGS) entry which is preliminary data.</text>
</comment>
<gene>
    <name evidence="2" type="ORF">BDD18_3356</name>
</gene>
<dbReference type="PANTHER" id="PTHR43155:SF2">
    <property type="entry name" value="CYCLIC DI-GMP PHOSPHODIESTERASE PA4108"/>
    <property type="match status" value="1"/>
</dbReference>
<evidence type="ECO:0000313" key="3">
    <source>
        <dbReference type="Proteomes" id="UP000316993"/>
    </source>
</evidence>
<dbReference type="EMBL" id="VFPV01000003">
    <property type="protein sequence ID" value="TQN01392.1"/>
    <property type="molecule type" value="Genomic_DNA"/>
</dbReference>
<dbReference type="SUPFAM" id="SSF109604">
    <property type="entry name" value="HD-domain/PDEase-like"/>
    <property type="match status" value="1"/>
</dbReference>